<name>X1EBA1_9ZZZZ</name>
<evidence type="ECO:0000313" key="1">
    <source>
        <dbReference type="EMBL" id="GAH29887.1"/>
    </source>
</evidence>
<feature type="non-terminal residue" evidence="1">
    <location>
        <position position="1"/>
    </location>
</feature>
<organism evidence="1">
    <name type="scientific">marine sediment metagenome</name>
    <dbReference type="NCBI Taxonomy" id="412755"/>
    <lineage>
        <taxon>unclassified sequences</taxon>
        <taxon>metagenomes</taxon>
        <taxon>ecological metagenomes</taxon>
    </lineage>
</organism>
<comment type="caution">
    <text evidence="1">The sequence shown here is derived from an EMBL/GenBank/DDBJ whole genome shotgun (WGS) entry which is preliminary data.</text>
</comment>
<dbReference type="Pfam" id="PF06686">
    <property type="entry name" value="SpoIIIAC"/>
    <property type="match status" value="1"/>
</dbReference>
<dbReference type="EMBL" id="BART01041914">
    <property type="protein sequence ID" value="GAH29887.1"/>
    <property type="molecule type" value="Genomic_DNA"/>
</dbReference>
<reference evidence="1" key="1">
    <citation type="journal article" date="2014" name="Front. Microbiol.">
        <title>High frequency of phylogenetically diverse reductive dehalogenase-homologous genes in deep subseafloor sedimentary metagenomes.</title>
        <authorList>
            <person name="Kawai M."/>
            <person name="Futagami T."/>
            <person name="Toyoda A."/>
            <person name="Takaki Y."/>
            <person name="Nishi S."/>
            <person name="Hori S."/>
            <person name="Arai W."/>
            <person name="Tsubouchi T."/>
            <person name="Morono Y."/>
            <person name="Uchiyama I."/>
            <person name="Ito T."/>
            <person name="Fujiyama A."/>
            <person name="Inagaki F."/>
            <person name="Takami H."/>
        </authorList>
    </citation>
    <scope>NUCLEOTIDE SEQUENCE</scope>
    <source>
        <strain evidence="1">Expedition CK06-06</strain>
    </source>
</reference>
<feature type="non-terminal residue" evidence="1">
    <location>
        <position position="49"/>
    </location>
</feature>
<gene>
    <name evidence="1" type="ORF">S01H4_67060</name>
</gene>
<dbReference type="InterPro" id="IPR025664">
    <property type="entry name" value="Spore_III_AC/AD"/>
</dbReference>
<sequence length="49" mass="5362">RLQGYIQLNKAYVGILIKIIGITYVTEISSSLCKDSGYQAVGDQIELEG</sequence>
<protein>
    <submittedName>
        <fullName evidence="1">Uncharacterized protein</fullName>
    </submittedName>
</protein>
<proteinExistence type="predicted"/>
<accession>X1EBA1</accession>
<dbReference type="AlphaFoldDB" id="X1EBA1"/>